<keyword evidence="3" id="KW-1185">Reference proteome</keyword>
<feature type="compositionally biased region" description="Low complexity" evidence="1">
    <location>
        <begin position="1"/>
        <end position="17"/>
    </location>
</feature>
<evidence type="ECO:0000256" key="1">
    <source>
        <dbReference type="SAM" id="MobiDB-lite"/>
    </source>
</evidence>
<evidence type="ECO:0000313" key="3">
    <source>
        <dbReference type="Proteomes" id="UP000654075"/>
    </source>
</evidence>
<dbReference type="AlphaFoldDB" id="A0A813G1W0"/>
<dbReference type="EMBL" id="CAJNNV010025980">
    <property type="protein sequence ID" value="CAE8616848.1"/>
    <property type="molecule type" value="Genomic_DNA"/>
</dbReference>
<accession>A0A813G1W0</accession>
<feature type="non-terminal residue" evidence="2">
    <location>
        <position position="1"/>
    </location>
</feature>
<proteinExistence type="predicted"/>
<protein>
    <submittedName>
        <fullName evidence="2">Uncharacterized protein</fullName>
    </submittedName>
</protein>
<sequence length="92" mass="8906">AAPASDSAGAADADTGPWWSSSRMSGPQGPTRSESEARGSASSDAVSAAVIPMGTGVALGGSAAANGGVAEAAALSAEELRRKRLERFGGTT</sequence>
<comment type="caution">
    <text evidence="2">The sequence shown here is derived from an EMBL/GenBank/DDBJ whole genome shotgun (WGS) entry which is preliminary data.</text>
</comment>
<feature type="compositionally biased region" description="Polar residues" evidence="1">
    <location>
        <begin position="18"/>
        <end position="31"/>
    </location>
</feature>
<gene>
    <name evidence="2" type="ORF">PGLA1383_LOCUS34518</name>
</gene>
<dbReference type="Proteomes" id="UP000654075">
    <property type="component" value="Unassembled WGS sequence"/>
</dbReference>
<name>A0A813G1W0_POLGL</name>
<evidence type="ECO:0000313" key="2">
    <source>
        <dbReference type="EMBL" id="CAE8616848.1"/>
    </source>
</evidence>
<feature type="region of interest" description="Disordered" evidence="1">
    <location>
        <begin position="1"/>
        <end position="45"/>
    </location>
</feature>
<organism evidence="2 3">
    <name type="scientific">Polarella glacialis</name>
    <name type="common">Dinoflagellate</name>
    <dbReference type="NCBI Taxonomy" id="89957"/>
    <lineage>
        <taxon>Eukaryota</taxon>
        <taxon>Sar</taxon>
        <taxon>Alveolata</taxon>
        <taxon>Dinophyceae</taxon>
        <taxon>Suessiales</taxon>
        <taxon>Suessiaceae</taxon>
        <taxon>Polarella</taxon>
    </lineage>
</organism>
<reference evidence="2" key="1">
    <citation type="submission" date="2021-02" db="EMBL/GenBank/DDBJ databases">
        <authorList>
            <person name="Dougan E. K."/>
            <person name="Rhodes N."/>
            <person name="Thang M."/>
            <person name="Chan C."/>
        </authorList>
    </citation>
    <scope>NUCLEOTIDE SEQUENCE</scope>
</reference>